<evidence type="ECO:0000313" key="1">
    <source>
        <dbReference type="EMBL" id="RMI32048.1"/>
    </source>
</evidence>
<comment type="caution">
    <text evidence="1">The sequence shown here is derived from an EMBL/GenBank/DDBJ whole genome shotgun (WGS) entry which is preliminary data.</text>
</comment>
<gene>
    <name evidence="1" type="ORF">EBO15_42185</name>
</gene>
<proteinExistence type="predicted"/>
<name>A0A3M2LBL0_9ACTN</name>
<dbReference type="Proteomes" id="UP000282674">
    <property type="component" value="Unassembled WGS sequence"/>
</dbReference>
<dbReference type="EMBL" id="RFFG01000200">
    <property type="protein sequence ID" value="RMI32048.1"/>
    <property type="molecule type" value="Genomic_DNA"/>
</dbReference>
<protein>
    <submittedName>
        <fullName evidence="1">Uncharacterized protein</fullName>
    </submittedName>
</protein>
<organism evidence="1 2">
    <name type="scientific">Actinomadura harenae</name>
    <dbReference type="NCBI Taxonomy" id="2483351"/>
    <lineage>
        <taxon>Bacteria</taxon>
        <taxon>Bacillati</taxon>
        <taxon>Actinomycetota</taxon>
        <taxon>Actinomycetes</taxon>
        <taxon>Streptosporangiales</taxon>
        <taxon>Thermomonosporaceae</taxon>
        <taxon>Actinomadura</taxon>
    </lineage>
</organism>
<dbReference type="RefSeq" id="WP_407643403.1">
    <property type="nucleotide sequence ID" value="NZ_RFFG01000200.1"/>
</dbReference>
<sequence length="216" mass="22950">MPDDVTTKARAEALYGDLVRMAYLVLPGTEKRVYRLALARRIVDGALSGPLGLVAPLGTAEAGSAEARLRARVLRRAARPSRLLRAGLNPWLKALPGRLPDPALTGALARLDMPERVACVLRTVEGRSRYQVRDALVGLGVKDPWAVIEAAEKIRLPVDAAPFELSSPQPVRRRSRTPIAAASVLTAGLLGALVVTENGDALGEHGARGPRLVAAV</sequence>
<evidence type="ECO:0000313" key="2">
    <source>
        <dbReference type="Proteomes" id="UP000282674"/>
    </source>
</evidence>
<feature type="non-terminal residue" evidence="1">
    <location>
        <position position="216"/>
    </location>
</feature>
<keyword evidence="2" id="KW-1185">Reference proteome</keyword>
<accession>A0A3M2LBL0</accession>
<reference evidence="1 2" key="1">
    <citation type="submission" date="2018-10" db="EMBL/GenBank/DDBJ databases">
        <title>Isolation from soil.</title>
        <authorList>
            <person name="Hu J."/>
        </authorList>
    </citation>
    <scope>NUCLEOTIDE SEQUENCE [LARGE SCALE GENOMIC DNA]</scope>
    <source>
        <strain evidence="1 2">NEAU-Ht49</strain>
    </source>
</reference>
<dbReference type="AlphaFoldDB" id="A0A3M2LBL0"/>